<dbReference type="AlphaFoldDB" id="A0AAW9SFP0"/>
<dbReference type="GO" id="GO:0030313">
    <property type="term" value="C:cell envelope"/>
    <property type="evidence" value="ECO:0007669"/>
    <property type="project" value="UniProtKB-SubCell"/>
</dbReference>
<dbReference type="EMBL" id="JBDKWZ010000009">
    <property type="protein sequence ID" value="MEN7549531.1"/>
    <property type="molecule type" value="Genomic_DNA"/>
</dbReference>
<dbReference type="Proteomes" id="UP001403385">
    <property type="component" value="Unassembled WGS sequence"/>
</dbReference>
<evidence type="ECO:0000313" key="4">
    <source>
        <dbReference type="EMBL" id="MEN7549531.1"/>
    </source>
</evidence>
<reference evidence="4 5" key="1">
    <citation type="submission" date="2024-04" db="EMBL/GenBank/DDBJ databases">
        <title>Novel genus in family Flammeovirgaceae.</title>
        <authorList>
            <person name="Nguyen T.H."/>
            <person name="Vuong T.Q."/>
            <person name="Le H."/>
            <person name="Kim S.-G."/>
        </authorList>
    </citation>
    <scope>NUCLEOTIDE SEQUENCE [LARGE SCALE GENOMIC DNA]</scope>
    <source>
        <strain evidence="4 5">JCM 23209</strain>
    </source>
</reference>
<dbReference type="InterPro" id="IPR050465">
    <property type="entry name" value="UPF0194_transport"/>
</dbReference>
<evidence type="ECO:0000256" key="1">
    <source>
        <dbReference type="ARBA" id="ARBA00004196"/>
    </source>
</evidence>
<keyword evidence="5" id="KW-1185">Reference proteome</keyword>
<dbReference type="RefSeq" id="WP_346822310.1">
    <property type="nucleotide sequence ID" value="NZ_JBDKWZ010000009.1"/>
</dbReference>
<comment type="subcellular location">
    <subcellularLocation>
        <location evidence="1">Cell envelope</location>
    </subcellularLocation>
</comment>
<evidence type="ECO:0000256" key="2">
    <source>
        <dbReference type="ARBA" id="ARBA00023054"/>
    </source>
</evidence>
<feature type="coiled-coil region" evidence="3">
    <location>
        <begin position="94"/>
        <end position="145"/>
    </location>
</feature>
<dbReference type="PROSITE" id="PS51257">
    <property type="entry name" value="PROKAR_LIPOPROTEIN"/>
    <property type="match status" value="1"/>
</dbReference>
<name>A0AAW9SFP0_9BACT</name>
<dbReference type="PANTHER" id="PTHR32347">
    <property type="entry name" value="EFFLUX SYSTEM COMPONENT YKNX-RELATED"/>
    <property type="match status" value="1"/>
</dbReference>
<evidence type="ECO:0000256" key="3">
    <source>
        <dbReference type="SAM" id="Coils"/>
    </source>
</evidence>
<organism evidence="4 5">
    <name type="scientific">Rapidithrix thailandica</name>
    <dbReference type="NCBI Taxonomy" id="413964"/>
    <lineage>
        <taxon>Bacteria</taxon>
        <taxon>Pseudomonadati</taxon>
        <taxon>Bacteroidota</taxon>
        <taxon>Cytophagia</taxon>
        <taxon>Cytophagales</taxon>
        <taxon>Flammeovirgaceae</taxon>
        <taxon>Rapidithrix</taxon>
    </lineage>
</organism>
<sequence>MKNSLYCLGILLALACNPEQEKSDAYGNFEATEITVSAEGQGKILYLQVEEGQSLTANTTVGLIDTTQLYLQKEKLKASITALRQKTQSIGTQLEVYLERNKNLTRERKRLEALLKDDAAATKQLDDIKGEIDVVEKQKKALEASLSTQNRGLLAEILPLQKQIDILNDQIQKCLVKAPIQGKVLVKYAEHGEVAMPGRPLFKMADLQEMTLRAYISGSQLTEVQTGQKVEVLVDKNAQDFERMEGTVAWIADEAEFTPKIIQTKEERVNLVYAIKVKVTNRGSIKIGMPGEVRFQGTGQ</sequence>
<accession>A0AAW9SFP0</accession>
<keyword evidence="2 3" id="KW-0175">Coiled coil</keyword>
<dbReference type="PANTHER" id="PTHR32347:SF23">
    <property type="entry name" value="BLL5650 PROTEIN"/>
    <property type="match status" value="1"/>
</dbReference>
<protein>
    <submittedName>
        <fullName evidence="4">HlyD family efflux transporter periplasmic adaptor subunit</fullName>
    </submittedName>
</protein>
<proteinExistence type="predicted"/>
<dbReference type="Gene3D" id="2.40.30.170">
    <property type="match status" value="1"/>
</dbReference>
<comment type="caution">
    <text evidence="4">The sequence shown here is derived from an EMBL/GenBank/DDBJ whole genome shotgun (WGS) entry which is preliminary data.</text>
</comment>
<evidence type="ECO:0000313" key="5">
    <source>
        <dbReference type="Proteomes" id="UP001403385"/>
    </source>
</evidence>
<gene>
    <name evidence="4" type="ORF">AAG747_16530</name>
</gene>